<gene>
    <name evidence="1" type="ORF">N7476_006445</name>
</gene>
<reference evidence="1" key="2">
    <citation type="journal article" date="2023" name="IMA Fungus">
        <title>Comparative genomic study of the Penicillium genus elucidates a diverse pangenome and 15 lateral gene transfer events.</title>
        <authorList>
            <person name="Petersen C."/>
            <person name="Sorensen T."/>
            <person name="Nielsen M.R."/>
            <person name="Sondergaard T.E."/>
            <person name="Sorensen J.L."/>
            <person name="Fitzpatrick D.A."/>
            <person name="Frisvad J.C."/>
            <person name="Nielsen K.L."/>
        </authorList>
    </citation>
    <scope>NUCLEOTIDE SEQUENCE</scope>
    <source>
        <strain evidence="1">IBT 21472</strain>
    </source>
</reference>
<proteinExistence type="predicted"/>
<reference evidence="1" key="1">
    <citation type="submission" date="2022-12" db="EMBL/GenBank/DDBJ databases">
        <authorList>
            <person name="Petersen C."/>
        </authorList>
    </citation>
    <scope>NUCLEOTIDE SEQUENCE</scope>
    <source>
        <strain evidence="1">IBT 21472</strain>
    </source>
</reference>
<comment type="caution">
    <text evidence="1">The sequence shown here is derived from an EMBL/GenBank/DDBJ whole genome shotgun (WGS) entry which is preliminary data.</text>
</comment>
<evidence type="ECO:0000313" key="1">
    <source>
        <dbReference type="EMBL" id="KAJ5316138.1"/>
    </source>
</evidence>
<organism evidence="1 2">
    <name type="scientific">Penicillium atrosanguineum</name>
    <dbReference type="NCBI Taxonomy" id="1132637"/>
    <lineage>
        <taxon>Eukaryota</taxon>
        <taxon>Fungi</taxon>
        <taxon>Dikarya</taxon>
        <taxon>Ascomycota</taxon>
        <taxon>Pezizomycotina</taxon>
        <taxon>Eurotiomycetes</taxon>
        <taxon>Eurotiomycetidae</taxon>
        <taxon>Eurotiales</taxon>
        <taxon>Aspergillaceae</taxon>
        <taxon>Penicillium</taxon>
    </lineage>
</organism>
<accession>A0A9W9PYV2</accession>
<dbReference type="EMBL" id="JAPZBO010000005">
    <property type="protein sequence ID" value="KAJ5316138.1"/>
    <property type="molecule type" value="Genomic_DNA"/>
</dbReference>
<protein>
    <submittedName>
        <fullName evidence="1">Uncharacterized protein</fullName>
    </submittedName>
</protein>
<evidence type="ECO:0000313" key="2">
    <source>
        <dbReference type="Proteomes" id="UP001147746"/>
    </source>
</evidence>
<dbReference type="AlphaFoldDB" id="A0A9W9PYV2"/>
<sequence length="127" mass="13687">MNHLIIVDPAAAAMKDGNIIKPIRKYRSEGIMFGEDLTTAEWNVLISTMAETGCSSKIPEYCTSLIHQPAFDLLELFGKPCRGHVVGSCHLAHGVSTGLGVWRADYGVISNLAQEGSWLLSVTDPGS</sequence>
<dbReference type="Proteomes" id="UP001147746">
    <property type="component" value="Unassembled WGS sequence"/>
</dbReference>
<name>A0A9W9PYV2_9EURO</name>
<keyword evidence="2" id="KW-1185">Reference proteome</keyword>